<protein>
    <submittedName>
        <fullName evidence="1">Adenylate kinase</fullName>
    </submittedName>
</protein>
<dbReference type="RefSeq" id="WP_093318371.1">
    <property type="nucleotide sequence ID" value="NZ_FOHV01000006.1"/>
</dbReference>
<dbReference type="Pfam" id="PF13207">
    <property type="entry name" value="AAA_17"/>
    <property type="match status" value="1"/>
</dbReference>
<dbReference type="SUPFAM" id="SSF52540">
    <property type="entry name" value="P-loop containing nucleoside triphosphate hydrolases"/>
    <property type="match status" value="1"/>
</dbReference>
<dbReference type="EMBL" id="FOHV01000006">
    <property type="protein sequence ID" value="SES97552.1"/>
    <property type="molecule type" value="Genomic_DNA"/>
</dbReference>
<gene>
    <name evidence="1" type="ORF">SAMN02583745_01052</name>
</gene>
<dbReference type="STRING" id="1123402.SAMN02583745_01052"/>
<dbReference type="InterPro" id="IPR027417">
    <property type="entry name" value="P-loop_NTPase"/>
</dbReference>
<keyword evidence="2" id="KW-1185">Reference proteome</keyword>
<keyword evidence="1" id="KW-0808">Transferase</keyword>
<sequence>MIVGFFGLSGVGKTHLIKRLVSNTDEFIQISASKLIKSEGGVIQFENLNRRVLLDNQNKLVSSIQKLKSEKKNYLIEMHTILETKNYIFTVPDIILNQLRDVLDLAFFLQASPQFIRHNRLMDSKTRAIKTDLELAEAQELSLFLFKKSFPECQFLVIDHSFDMHQLQLSISNLR</sequence>
<evidence type="ECO:0000313" key="2">
    <source>
        <dbReference type="Proteomes" id="UP000242642"/>
    </source>
</evidence>
<dbReference type="OrthoDB" id="1850524at2"/>
<dbReference type="GO" id="GO:0016301">
    <property type="term" value="F:kinase activity"/>
    <property type="evidence" value="ECO:0007669"/>
    <property type="project" value="UniProtKB-KW"/>
</dbReference>
<dbReference type="AlphaFoldDB" id="A0A1I0AT24"/>
<evidence type="ECO:0000313" key="1">
    <source>
        <dbReference type="EMBL" id="SES97552.1"/>
    </source>
</evidence>
<organism evidence="1 2">
    <name type="scientific">Thorsellia anophelis DSM 18579</name>
    <dbReference type="NCBI Taxonomy" id="1123402"/>
    <lineage>
        <taxon>Bacteria</taxon>
        <taxon>Pseudomonadati</taxon>
        <taxon>Pseudomonadota</taxon>
        <taxon>Gammaproteobacteria</taxon>
        <taxon>Enterobacterales</taxon>
        <taxon>Thorselliaceae</taxon>
        <taxon>Thorsellia</taxon>
    </lineage>
</organism>
<dbReference type="Proteomes" id="UP000242642">
    <property type="component" value="Unassembled WGS sequence"/>
</dbReference>
<name>A0A1I0AT24_9GAMM</name>
<accession>A0A1I0AT24</accession>
<reference evidence="2" key="1">
    <citation type="submission" date="2016-10" db="EMBL/GenBank/DDBJ databases">
        <authorList>
            <person name="Varghese N."/>
            <person name="Submissions S."/>
        </authorList>
    </citation>
    <scope>NUCLEOTIDE SEQUENCE [LARGE SCALE GENOMIC DNA]</scope>
    <source>
        <strain evidence="2">DSM 18579</strain>
    </source>
</reference>
<proteinExistence type="predicted"/>
<dbReference type="Gene3D" id="3.40.50.300">
    <property type="entry name" value="P-loop containing nucleotide triphosphate hydrolases"/>
    <property type="match status" value="1"/>
</dbReference>
<keyword evidence="1" id="KW-0418">Kinase</keyword>